<protein>
    <submittedName>
        <fullName evidence="1">Uncharacterized protein</fullName>
    </submittedName>
</protein>
<dbReference type="EMBL" id="QSTL01000015">
    <property type="protein sequence ID" value="RGM53600.1"/>
    <property type="molecule type" value="Genomic_DNA"/>
</dbReference>
<evidence type="ECO:0000313" key="2">
    <source>
        <dbReference type="Proteomes" id="UP000261295"/>
    </source>
</evidence>
<sequence>MKSLKQYAVIPIEACEQFKLKDLYLLAGLYINAPYKIGAEYMITDTTFRQLSDTTGVSIDYIKDSFIPKLKEKGYRVDTIQESYKIKRNRYYLPNPSENYRVIWTELFSDNSLSPEEKGFMIGLYCICVNNTFRLNLPDKTIYETLGMVKNTYTKYKNSLISKGILKTLGESYIALINFNFFHGTILMYPHLGYVTYLDILENNAPEEEDRLLFFEMYRSA</sequence>
<proteinExistence type="predicted"/>
<dbReference type="AlphaFoldDB" id="A0A3E4XGN4"/>
<name>A0A3E4XGN4_BACUN</name>
<accession>A0A3E4XGN4</accession>
<reference evidence="1 2" key="1">
    <citation type="submission" date="2018-08" db="EMBL/GenBank/DDBJ databases">
        <title>A genome reference for cultivated species of the human gut microbiota.</title>
        <authorList>
            <person name="Zou Y."/>
            <person name="Xue W."/>
            <person name="Luo G."/>
        </authorList>
    </citation>
    <scope>NUCLEOTIDE SEQUENCE [LARGE SCALE GENOMIC DNA]</scope>
    <source>
        <strain evidence="1 2">OM07-9</strain>
    </source>
</reference>
<dbReference type="Proteomes" id="UP000261295">
    <property type="component" value="Unassembled WGS sequence"/>
</dbReference>
<gene>
    <name evidence="1" type="ORF">DXC07_14965</name>
</gene>
<dbReference type="RefSeq" id="WP_009292426.1">
    <property type="nucleotide sequence ID" value="NZ_QSTL01000015.1"/>
</dbReference>
<comment type="caution">
    <text evidence="1">The sequence shown here is derived from an EMBL/GenBank/DDBJ whole genome shotgun (WGS) entry which is preliminary data.</text>
</comment>
<organism evidence="1 2">
    <name type="scientific">Bacteroides uniformis</name>
    <dbReference type="NCBI Taxonomy" id="820"/>
    <lineage>
        <taxon>Bacteria</taxon>
        <taxon>Pseudomonadati</taxon>
        <taxon>Bacteroidota</taxon>
        <taxon>Bacteroidia</taxon>
        <taxon>Bacteroidales</taxon>
        <taxon>Bacteroidaceae</taxon>
        <taxon>Bacteroides</taxon>
    </lineage>
</organism>
<evidence type="ECO:0000313" key="1">
    <source>
        <dbReference type="EMBL" id="RGM53600.1"/>
    </source>
</evidence>